<feature type="transmembrane region" description="Helical" evidence="1">
    <location>
        <begin position="48"/>
        <end position="74"/>
    </location>
</feature>
<dbReference type="Proteomes" id="UP000468735">
    <property type="component" value="Unassembled WGS sequence"/>
</dbReference>
<evidence type="ECO:0000256" key="1">
    <source>
        <dbReference type="SAM" id="Phobius"/>
    </source>
</evidence>
<keyword evidence="1" id="KW-1133">Transmembrane helix</keyword>
<keyword evidence="3" id="KW-1185">Reference proteome</keyword>
<sequence>MLNEYPATVLAVWVLSAAGWGAVAGGLCRGLSGYTRRLALLAHVLTLPAVVLFPSILGFGFLYLSIAVAAEWWALILVTRGRPERLVLRGDLRRLAAWLALTAAATMITTSMIL</sequence>
<accession>A0A6H9YZW0</accession>
<feature type="transmembrane region" description="Helical" evidence="1">
    <location>
        <begin position="95"/>
        <end position="113"/>
    </location>
</feature>
<dbReference type="EMBL" id="WBMT01000009">
    <property type="protein sequence ID" value="KAB2347553.1"/>
    <property type="molecule type" value="Genomic_DNA"/>
</dbReference>
<protein>
    <submittedName>
        <fullName evidence="2">Uncharacterized protein</fullName>
    </submittedName>
</protein>
<organism evidence="2 3">
    <name type="scientific">Actinomadura rudentiformis</name>
    <dbReference type="NCBI Taxonomy" id="359158"/>
    <lineage>
        <taxon>Bacteria</taxon>
        <taxon>Bacillati</taxon>
        <taxon>Actinomycetota</taxon>
        <taxon>Actinomycetes</taxon>
        <taxon>Streptosporangiales</taxon>
        <taxon>Thermomonosporaceae</taxon>
        <taxon>Actinomadura</taxon>
    </lineage>
</organism>
<proteinExistence type="predicted"/>
<name>A0A6H9YZW0_9ACTN</name>
<evidence type="ECO:0000313" key="3">
    <source>
        <dbReference type="Proteomes" id="UP000468735"/>
    </source>
</evidence>
<dbReference type="OrthoDB" id="3482359at2"/>
<keyword evidence="1" id="KW-0472">Membrane</keyword>
<keyword evidence="1" id="KW-0812">Transmembrane</keyword>
<evidence type="ECO:0000313" key="2">
    <source>
        <dbReference type="EMBL" id="KAB2347553.1"/>
    </source>
</evidence>
<comment type="caution">
    <text evidence="2">The sequence shown here is derived from an EMBL/GenBank/DDBJ whole genome shotgun (WGS) entry which is preliminary data.</text>
</comment>
<gene>
    <name evidence="2" type="ORF">F8566_20600</name>
</gene>
<dbReference type="AlphaFoldDB" id="A0A6H9YZW0"/>
<reference evidence="2 3" key="1">
    <citation type="submission" date="2019-09" db="EMBL/GenBank/DDBJ databases">
        <title>Actinomadura physcomitrii sp. nov., a novel actinomycete isolated from moss [Physcomitrium sphaericum (Ludw) Fuernr].</title>
        <authorList>
            <person name="Zhuang X."/>
            <person name="Liu C."/>
        </authorList>
    </citation>
    <scope>NUCLEOTIDE SEQUENCE [LARGE SCALE GENOMIC DNA]</scope>
    <source>
        <strain evidence="2 3">HMC1</strain>
    </source>
</reference>